<dbReference type="AlphaFoldDB" id="A0A9D1PJP2"/>
<feature type="domain" description="Flagellin C-terminal" evidence="6">
    <location>
        <begin position="220"/>
        <end position="298"/>
    </location>
</feature>
<comment type="caution">
    <text evidence="7">The sequence shown here is derived from an EMBL/GenBank/DDBJ whole genome shotgun (WGS) entry which is preliminary data.</text>
</comment>
<proteinExistence type="inferred from homology"/>
<evidence type="ECO:0000256" key="3">
    <source>
        <dbReference type="ARBA" id="ARBA00023143"/>
    </source>
</evidence>
<dbReference type="InterPro" id="IPR001029">
    <property type="entry name" value="Flagellin_N"/>
</dbReference>
<feature type="domain" description="Flagellin N-terminal" evidence="5">
    <location>
        <begin position="4"/>
        <end position="140"/>
    </location>
</feature>
<reference evidence="7" key="2">
    <citation type="submission" date="2021-04" db="EMBL/GenBank/DDBJ databases">
        <authorList>
            <person name="Gilroy R."/>
        </authorList>
    </citation>
    <scope>NUCLEOTIDE SEQUENCE</scope>
    <source>
        <strain evidence="7">CHK169-2315</strain>
    </source>
</reference>
<dbReference type="InterPro" id="IPR001492">
    <property type="entry name" value="Flagellin"/>
</dbReference>
<evidence type="ECO:0000256" key="2">
    <source>
        <dbReference type="ARBA" id="ARBA00005709"/>
    </source>
</evidence>
<sequence>MRITQSMLQNNMLKNLYSSQAQMNKYLTQINTGKKISRPSDDPVIVMKGMGYRTEVTEVEQYRRNTSEIWNWMDHTDDALDKATKAMQRIEELAVQAANDTYDKDEREAIAKEVEQLQRQLVEIANTNVNGKYIFNGTDTNLQPVEVDAEGNVIVTDTDGRNQYVNIEVSKGITFDVNMDPDKMFNKELFANIDDFISALKSDDSNQQDEMNSALENLRKGTTDIVNTRAELGAKMNRLELIEDRLSHQEIIAKDTMMKNEGVDFEEAVMNLLTQEVIHRAALSAGSKIIQPSLVDFLR</sequence>
<comment type="subcellular location">
    <subcellularLocation>
        <location evidence="1">Bacterial flagellum</location>
    </subcellularLocation>
</comment>
<dbReference type="SUPFAM" id="SSF64518">
    <property type="entry name" value="Phase 1 flagellin"/>
    <property type="match status" value="1"/>
</dbReference>
<dbReference type="GO" id="GO:0005198">
    <property type="term" value="F:structural molecule activity"/>
    <property type="evidence" value="ECO:0007669"/>
    <property type="project" value="InterPro"/>
</dbReference>
<feature type="coiled-coil region" evidence="4">
    <location>
        <begin position="73"/>
        <end position="127"/>
    </location>
</feature>
<evidence type="ECO:0000313" key="7">
    <source>
        <dbReference type="EMBL" id="HIV73743.1"/>
    </source>
</evidence>
<dbReference type="GO" id="GO:0009424">
    <property type="term" value="C:bacterial-type flagellum hook"/>
    <property type="evidence" value="ECO:0007669"/>
    <property type="project" value="InterPro"/>
</dbReference>
<dbReference type="InterPro" id="IPR013384">
    <property type="entry name" value="Flagell_FlgL"/>
</dbReference>
<dbReference type="Gene3D" id="1.20.1330.10">
    <property type="entry name" value="f41 fragment of flagellin, N-terminal domain"/>
    <property type="match status" value="1"/>
</dbReference>
<dbReference type="InterPro" id="IPR046358">
    <property type="entry name" value="Flagellin_C"/>
</dbReference>
<keyword evidence="7" id="KW-0282">Flagellum</keyword>
<protein>
    <submittedName>
        <fullName evidence="7">Flagellar hook-associated protein FlgL</fullName>
    </submittedName>
</protein>
<comment type="similarity">
    <text evidence="2">Belongs to the bacterial flagellin family.</text>
</comment>
<reference evidence="7" key="1">
    <citation type="journal article" date="2021" name="PeerJ">
        <title>Extensive microbial diversity within the chicken gut microbiome revealed by metagenomics and culture.</title>
        <authorList>
            <person name="Gilroy R."/>
            <person name="Ravi A."/>
            <person name="Getino M."/>
            <person name="Pursley I."/>
            <person name="Horton D.L."/>
            <person name="Alikhan N.F."/>
            <person name="Baker D."/>
            <person name="Gharbi K."/>
            <person name="Hall N."/>
            <person name="Watson M."/>
            <person name="Adriaenssens E.M."/>
            <person name="Foster-Nyarko E."/>
            <person name="Jarju S."/>
            <person name="Secka A."/>
            <person name="Antonio M."/>
            <person name="Oren A."/>
            <person name="Chaudhuri R.R."/>
            <person name="La Ragione R."/>
            <person name="Hildebrand F."/>
            <person name="Pallen M.J."/>
        </authorList>
    </citation>
    <scope>NUCLEOTIDE SEQUENCE</scope>
    <source>
        <strain evidence="7">CHK169-2315</strain>
    </source>
</reference>
<evidence type="ECO:0000259" key="6">
    <source>
        <dbReference type="Pfam" id="PF00700"/>
    </source>
</evidence>
<dbReference type="EMBL" id="DXHX01000023">
    <property type="protein sequence ID" value="HIV73743.1"/>
    <property type="molecule type" value="Genomic_DNA"/>
</dbReference>
<dbReference type="PANTHER" id="PTHR42792">
    <property type="entry name" value="FLAGELLIN"/>
    <property type="match status" value="1"/>
</dbReference>
<dbReference type="GO" id="GO:0071973">
    <property type="term" value="P:bacterial-type flagellum-dependent cell motility"/>
    <property type="evidence" value="ECO:0007669"/>
    <property type="project" value="InterPro"/>
</dbReference>
<evidence type="ECO:0000259" key="5">
    <source>
        <dbReference type="Pfam" id="PF00669"/>
    </source>
</evidence>
<evidence type="ECO:0000313" key="8">
    <source>
        <dbReference type="Proteomes" id="UP000823937"/>
    </source>
</evidence>
<name>A0A9D1PJP2_9BACI</name>
<keyword evidence="3" id="KW-0975">Bacterial flagellum</keyword>
<organism evidence="7 8">
    <name type="scientific">Candidatus Pseudogracilibacillus intestinigallinarum</name>
    <dbReference type="NCBI Taxonomy" id="2838742"/>
    <lineage>
        <taxon>Bacteria</taxon>
        <taxon>Bacillati</taxon>
        <taxon>Bacillota</taxon>
        <taxon>Bacilli</taxon>
        <taxon>Bacillales</taxon>
        <taxon>Bacillaceae</taxon>
        <taxon>Pseudogracilibacillus</taxon>
    </lineage>
</organism>
<dbReference type="PANTHER" id="PTHR42792:SF1">
    <property type="entry name" value="FLAGELLAR HOOK-ASSOCIATED PROTEIN 3"/>
    <property type="match status" value="1"/>
</dbReference>
<dbReference type="NCBIfam" id="TIGR02550">
    <property type="entry name" value="flagell_flgL"/>
    <property type="match status" value="1"/>
</dbReference>
<keyword evidence="7" id="KW-0969">Cilium</keyword>
<dbReference type="Proteomes" id="UP000823937">
    <property type="component" value="Unassembled WGS sequence"/>
</dbReference>
<dbReference type="Pfam" id="PF00669">
    <property type="entry name" value="Flagellin_N"/>
    <property type="match status" value="1"/>
</dbReference>
<keyword evidence="4" id="KW-0175">Coiled coil</keyword>
<accession>A0A9D1PJP2</accession>
<evidence type="ECO:0000256" key="1">
    <source>
        <dbReference type="ARBA" id="ARBA00004365"/>
    </source>
</evidence>
<dbReference type="Pfam" id="PF00700">
    <property type="entry name" value="Flagellin_C"/>
    <property type="match status" value="1"/>
</dbReference>
<evidence type="ECO:0000256" key="4">
    <source>
        <dbReference type="SAM" id="Coils"/>
    </source>
</evidence>
<keyword evidence="7" id="KW-0966">Cell projection</keyword>
<gene>
    <name evidence="7" type="primary">flgL</name>
    <name evidence="7" type="ORF">H9895_01530</name>
</gene>